<organism evidence="9 10">
    <name type="scientific">Plectosphaerella cucumerina</name>
    <dbReference type="NCBI Taxonomy" id="40658"/>
    <lineage>
        <taxon>Eukaryota</taxon>
        <taxon>Fungi</taxon>
        <taxon>Dikarya</taxon>
        <taxon>Ascomycota</taxon>
        <taxon>Pezizomycotina</taxon>
        <taxon>Sordariomycetes</taxon>
        <taxon>Hypocreomycetidae</taxon>
        <taxon>Glomerellales</taxon>
        <taxon>Plectosphaerellaceae</taxon>
        <taxon>Plectosphaerella</taxon>
    </lineage>
</organism>
<evidence type="ECO:0000256" key="7">
    <source>
        <dbReference type="SAM" id="Phobius"/>
    </source>
</evidence>
<sequence>MTSWILDAASWLARRDEDVRAPSQAGIFEGLNPTVWNKADPIVLFIIQATIVISLTRALYWPLSKIREPRVIAEVITGVILGPSIMGRIPGFSETIFPPASMPSFKLAANLGLVLFLFLVGLEINLNYLLSNWRVAVSVASLDMAIPFGLGVAVAWGLFNQFGDEPGLAPISFPVYALFIGVAMAITAFPVLCRILTSLKLLNTNVGVVVLSSGIANDVVGWVLLALCVTLVNSGAGVTAVYVLLCSVGWALFLAYAVRPAFMWVLRRTRSLENGPTEGVVALTVLMVLASAFFTSIIGVHSIFGAFMVGLMCPHEGGFAIKLTEKIEDLISALLVPLFFANAGLSTDISLLDTGTTWGYVFCIIVVAFLSKIIGGTAGARMNGLVWRESFTIGTLMSCKGLVELIVLNIGLEARILSTRTFTMFVVMALVTTFATAPAVSFLYPPAYQRKLQLWKQGRINWDGTPILTGDEDDSTTGEAASRILVYLRTDGLSSLLSTVGLFTSGGRPAASAPNASPAGEQAGEKTVATTATGPSQPLLRIHGHRLVELSERNSSVMKVSEIEQYAENDPIIKAFGTCANRTARDVVISGQLAVVPQHSFADTLVTEASSAGSDLILVPWSETGTLSELQSFFSAAPRTDALENAEFLSFAARLFDLARSTAAVAAYIDSTLFKTRAASAPRGAPLTRQISSLSANAPSEFHDPTAVKFFSAETTTKRQMLVLYAGQSDDAYAVRLALQLAESDDIELTVVDAASADSPSYADFGAVKDGIDAALAARVHFVEMQTAHGGNANLLASGLLSARADTARATIFVIGRSVGAAVGPRDIEDATASDDPAHVLGAVASAVTAEIRKTAVVNASLMVVQAKRQAEGTVAQRKSSMDSHASAE</sequence>
<dbReference type="OrthoDB" id="2687058at2759"/>
<evidence type="ECO:0000256" key="3">
    <source>
        <dbReference type="ARBA" id="ARBA00022692"/>
    </source>
</evidence>
<evidence type="ECO:0000256" key="4">
    <source>
        <dbReference type="ARBA" id="ARBA00022989"/>
    </source>
</evidence>
<proteinExistence type="predicted"/>
<feature type="transmembrane region" description="Helical" evidence="7">
    <location>
        <begin position="208"/>
        <end position="232"/>
    </location>
</feature>
<dbReference type="GO" id="GO:0015297">
    <property type="term" value="F:antiporter activity"/>
    <property type="evidence" value="ECO:0007669"/>
    <property type="project" value="InterPro"/>
</dbReference>
<feature type="transmembrane region" description="Helical" evidence="7">
    <location>
        <begin position="358"/>
        <end position="379"/>
    </location>
</feature>
<evidence type="ECO:0000256" key="5">
    <source>
        <dbReference type="ARBA" id="ARBA00023065"/>
    </source>
</evidence>
<keyword evidence="2" id="KW-0813">Transport</keyword>
<comment type="caution">
    <text evidence="9">The sequence shown here is derived from an EMBL/GenBank/DDBJ whole genome shotgun (WGS) entry which is preliminary data.</text>
</comment>
<feature type="transmembrane region" description="Helical" evidence="7">
    <location>
        <begin position="238"/>
        <end position="258"/>
    </location>
</feature>
<keyword evidence="10" id="KW-1185">Reference proteome</keyword>
<feature type="transmembrane region" description="Helical" evidence="7">
    <location>
        <begin position="391"/>
        <end position="412"/>
    </location>
</feature>
<gene>
    <name evidence="9" type="ORF">B0T11DRAFT_321253</name>
</gene>
<feature type="transmembrane region" description="Helical" evidence="7">
    <location>
        <begin position="137"/>
        <end position="159"/>
    </location>
</feature>
<evidence type="ECO:0000256" key="1">
    <source>
        <dbReference type="ARBA" id="ARBA00004141"/>
    </source>
</evidence>
<feature type="transmembrane region" description="Helical" evidence="7">
    <location>
        <begin position="42"/>
        <end position="59"/>
    </location>
</feature>
<feature type="domain" description="Cation/H+ exchanger transmembrane" evidence="8">
    <location>
        <begin position="61"/>
        <end position="434"/>
    </location>
</feature>
<keyword evidence="5" id="KW-0406">Ion transport</keyword>
<protein>
    <submittedName>
        <fullName evidence="9">Sodium/hydrogen exchanger family-domain-containing protein</fullName>
    </submittedName>
</protein>
<accession>A0A8K0T5B4</accession>
<feature type="transmembrane region" description="Helical" evidence="7">
    <location>
        <begin position="424"/>
        <end position="444"/>
    </location>
</feature>
<dbReference type="PANTHER" id="PTHR32468:SF0">
    <property type="entry name" value="K(+)_H(+) ANTIPORTER 1"/>
    <property type="match status" value="1"/>
</dbReference>
<evidence type="ECO:0000259" key="8">
    <source>
        <dbReference type="Pfam" id="PF00999"/>
    </source>
</evidence>
<feature type="transmembrane region" description="Helical" evidence="7">
    <location>
        <begin position="279"/>
        <end position="310"/>
    </location>
</feature>
<reference evidence="9" key="1">
    <citation type="journal article" date="2021" name="Nat. Commun.">
        <title>Genetic determinants of endophytism in the Arabidopsis root mycobiome.</title>
        <authorList>
            <person name="Mesny F."/>
            <person name="Miyauchi S."/>
            <person name="Thiergart T."/>
            <person name="Pickel B."/>
            <person name="Atanasova L."/>
            <person name="Karlsson M."/>
            <person name="Huettel B."/>
            <person name="Barry K.W."/>
            <person name="Haridas S."/>
            <person name="Chen C."/>
            <person name="Bauer D."/>
            <person name="Andreopoulos W."/>
            <person name="Pangilinan J."/>
            <person name="LaButti K."/>
            <person name="Riley R."/>
            <person name="Lipzen A."/>
            <person name="Clum A."/>
            <person name="Drula E."/>
            <person name="Henrissat B."/>
            <person name="Kohler A."/>
            <person name="Grigoriev I.V."/>
            <person name="Martin F.M."/>
            <person name="Hacquard S."/>
        </authorList>
    </citation>
    <scope>NUCLEOTIDE SEQUENCE</scope>
    <source>
        <strain evidence="9">MPI-CAGE-AT-0016</strain>
    </source>
</reference>
<keyword evidence="3 7" id="KW-0812">Transmembrane</keyword>
<feature type="transmembrane region" description="Helical" evidence="7">
    <location>
        <begin position="109"/>
        <end position="130"/>
    </location>
</feature>
<feature type="transmembrane region" description="Helical" evidence="7">
    <location>
        <begin position="330"/>
        <end position="351"/>
    </location>
</feature>
<keyword evidence="4 7" id="KW-1133">Transmembrane helix</keyword>
<feature type="transmembrane region" description="Helical" evidence="7">
    <location>
        <begin position="71"/>
        <end position="89"/>
    </location>
</feature>
<dbReference type="Gene3D" id="1.20.1530.20">
    <property type="match status" value="1"/>
</dbReference>
<dbReference type="AlphaFoldDB" id="A0A8K0T5B4"/>
<dbReference type="InterPro" id="IPR050794">
    <property type="entry name" value="CPA2_transporter"/>
</dbReference>
<dbReference type="InterPro" id="IPR038770">
    <property type="entry name" value="Na+/solute_symporter_sf"/>
</dbReference>
<dbReference type="InterPro" id="IPR006153">
    <property type="entry name" value="Cation/H_exchanger_TM"/>
</dbReference>
<evidence type="ECO:0000256" key="6">
    <source>
        <dbReference type="ARBA" id="ARBA00023136"/>
    </source>
</evidence>
<name>A0A8K0T5B4_9PEZI</name>
<keyword evidence="6 7" id="KW-0472">Membrane</keyword>
<comment type="subcellular location">
    <subcellularLocation>
        <location evidence="1">Membrane</location>
        <topology evidence="1">Multi-pass membrane protein</topology>
    </subcellularLocation>
</comment>
<evidence type="ECO:0000313" key="10">
    <source>
        <dbReference type="Proteomes" id="UP000813385"/>
    </source>
</evidence>
<dbReference type="Proteomes" id="UP000813385">
    <property type="component" value="Unassembled WGS sequence"/>
</dbReference>
<dbReference type="EMBL" id="JAGPXD010000006">
    <property type="protein sequence ID" value="KAH7349286.1"/>
    <property type="molecule type" value="Genomic_DNA"/>
</dbReference>
<dbReference type="PANTHER" id="PTHR32468">
    <property type="entry name" value="CATION/H + ANTIPORTER"/>
    <property type="match status" value="1"/>
</dbReference>
<feature type="transmembrane region" description="Helical" evidence="7">
    <location>
        <begin position="171"/>
        <end position="196"/>
    </location>
</feature>
<evidence type="ECO:0000313" key="9">
    <source>
        <dbReference type="EMBL" id="KAH7349286.1"/>
    </source>
</evidence>
<evidence type="ECO:0000256" key="2">
    <source>
        <dbReference type="ARBA" id="ARBA00022448"/>
    </source>
</evidence>
<dbReference type="Pfam" id="PF00999">
    <property type="entry name" value="Na_H_Exchanger"/>
    <property type="match status" value="1"/>
</dbReference>
<dbReference type="GO" id="GO:1902600">
    <property type="term" value="P:proton transmembrane transport"/>
    <property type="evidence" value="ECO:0007669"/>
    <property type="project" value="InterPro"/>
</dbReference>
<dbReference type="GO" id="GO:0016020">
    <property type="term" value="C:membrane"/>
    <property type="evidence" value="ECO:0007669"/>
    <property type="project" value="UniProtKB-SubCell"/>
</dbReference>